<proteinExistence type="predicted"/>
<protein>
    <submittedName>
        <fullName evidence="1">Uncharacterized protein</fullName>
    </submittedName>
</protein>
<dbReference type="RefSeq" id="WP_169527831.1">
    <property type="nucleotide sequence ID" value="NZ_JAAMPU010000107.1"/>
</dbReference>
<keyword evidence="2" id="KW-1185">Reference proteome</keyword>
<reference evidence="1" key="1">
    <citation type="submission" date="2020-02" db="EMBL/GenBank/DDBJ databases">
        <title>Flavobacterium sp. genome.</title>
        <authorList>
            <person name="Jung H.S."/>
            <person name="Baek J.H."/>
            <person name="Jeon C.O."/>
        </authorList>
    </citation>
    <scope>NUCLEOTIDE SEQUENCE</scope>
    <source>
        <strain evidence="1">SE-s28</strain>
    </source>
</reference>
<dbReference type="Proteomes" id="UP000712080">
    <property type="component" value="Unassembled WGS sequence"/>
</dbReference>
<dbReference type="EMBL" id="JAAMPU010000107">
    <property type="protein sequence ID" value="NMH28718.1"/>
    <property type="molecule type" value="Genomic_DNA"/>
</dbReference>
<dbReference type="AlphaFoldDB" id="A0A972FUG2"/>
<evidence type="ECO:0000313" key="1">
    <source>
        <dbReference type="EMBL" id="NMH28718.1"/>
    </source>
</evidence>
<sequence>MEPLQIRKLFRLSEYEMAQLLDITETEWSHAEAGTQQLPEMAAKLMAQILGYIDTRDDREKAMQRTRDVNLAVQRTLRELQAKNEYQLLLMDMRVESARQRVATRAKRHISAFAITGFGENKTTVRKLIESVSEMFSMDDSDLITIESQLILLQLKKRFFASELKKIDTVLRIKNENGSY</sequence>
<comment type="caution">
    <text evidence="1">The sequence shown here is derived from an EMBL/GenBank/DDBJ whole genome shotgun (WGS) entry which is preliminary data.</text>
</comment>
<accession>A0A972FUG2</accession>
<evidence type="ECO:0000313" key="2">
    <source>
        <dbReference type="Proteomes" id="UP000712080"/>
    </source>
</evidence>
<gene>
    <name evidence="1" type="ORF">G6047_11805</name>
</gene>
<organism evidence="1 2">
    <name type="scientific">Flavobacterium silvaticum</name>
    <dbReference type="NCBI Taxonomy" id="1852020"/>
    <lineage>
        <taxon>Bacteria</taxon>
        <taxon>Pseudomonadati</taxon>
        <taxon>Bacteroidota</taxon>
        <taxon>Flavobacteriia</taxon>
        <taxon>Flavobacteriales</taxon>
        <taxon>Flavobacteriaceae</taxon>
        <taxon>Flavobacterium</taxon>
    </lineage>
</organism>
<name>A0A972FUG2_9FLAO</name>